<dbReference type="EMBL" id="KJ957822">
    <property type="protein sequence ID" value="AIH15208.1"/>
    <property type="molecule type" value="Genomic_DNA"/>
</dbReference>
<sequence>MTFFIISGVLLFFSVYLFFYNSVVLNLFLPVLVFSSEMSISLCFDFVSCFFFCFVSFISGVVFIYSKYYMNVDKNFQNSDQIRFMCILFLFVISMFFLVFSFSWFLVMLGWDGLGVVSFLLVIFYNDSKSLDSGVITFLTNRVGDCFFILSFMFMYYSGFFSSVYLVNTSFFLFYLFVMLGAITKSAQMPFSAWLPAAMAAPTPVSSLVHSSTLVTAGVFLLIRFNYLLSEVFYLLMIISLLTMSMAGIFANFEMDFKKIVAMSTLSQLGFMVFSISCGNWLLGFLHMVFHAFFKSSLFLSTGSLMHLIQGDQDSRVFSSFYMSFFSKLFFTMSCLCLMGFPFSLGFYSKDFILGSVLHSSENLMISFLFVLSCMFTVSYSIRLLMLGFSKYVLFNSFLIFGEDKNFFMPVTLLFLVSILCGNFFMYYFLPQNMVFSFPELISGMVVLLMGLIFYNTSVNSYFFVFSFSSMNFLPLMNFKFSSNFMSCIFYEKEHTWNEIFTAKLSENFFKNFIPFLKSFFFSNFIFIGVFFMMIIIFI</sequence>
<evidence type="ECO:0000313" key="11">
    <source>
        <dbReference type="EMBL" id="AIH15208.1"/>
    </source>
</evidence>
<reference evidence="11" key="1">
    <citation type="journal article" date="2014" name="Parasit. Vectors">
        <title>The complete mitochondrial genome of the scab mite Psoroptes cuniculi (Arthropoda: Arachnida) provides insights into Acari phylogeny.</title>
        <authorList>
            <person name="Gu X.B."/>
            <person name="Liu G.H."/>
            <person name="Song H.Q."/>
            <person name="Liu T.Y."/>
            <person name="Yang G.Y."/>
            <person name="Zhu X.Q."/>
        </authorList>
    </citation>
    <scope>NUCLEOTIDE SEQUENCE</scope>
</reference>
<keyword evidence="4 9" id="KW-0812">Transmembrane</keyword>
<evidence type="ECO:0000256" key="2">
    <source>
        <dbReference type="ARBA" id="ARBA00004141"/>
    </source>
</evidence>
<feature type="transmembrane region" description="Helical" evidence="9">
    <location>
        <begin position="84"/>
        <end position="102"/>
    </location>
</feature>
<dbReference type="PANTHER" id="PTHR42829">
    <property type="entry name" value="NADH-UBIQUINONE OXIDOREDUCTASE CHAIN 5"/>
    <property type="match status" value="1"/>
</dbReference>
<protein>
    <recommendedName>
        <fullName evidence="3">NADH:ubiquinone reductase (H(+)-translocating)</fullName>
        <ecNumber evidence="3">7.1.1.2</ecNumber>
    </recommendedName>
    <alternativeName>
        <fullName evidence="7">NADH dehydrogenase subunit 5</fullName>
    </alternativeName>
</protein>
<evidence type="ECO:0000256" key="3">
    <source>
        <dbReference type="ARBA" id="ARBA00012944"/>
    </source>
</evidence>
<keyword evidence="11" id="KW-0496">Mitochondrion</keyword>
<proteinExistence type="predicted"/>
<dbReference type="InterPro" id="IPR003945">
    <property type="entry name" value="NU5C-like"/>
</dbReference>
<feature type="transmembrane region" description="Helical" evidence="9">
    <location>
        <begin position="146"/>
        <end position="166"/>
    </location>
</feature>
<dbReference type="Pfam" id="PF00361">
    <property type="entry name" value="Proton_antipo_M"/>
    <property type="match status" value="1"/>
</dbReference>
<feature type="transmembrane region" description="Helical" evidence="9">
    <location>
        <begin position="407"/>
        <end position="430"/>
    </location>
</feature>
<feature type="transmembrane region" description="Helical" evidence="9">
    <location>
        <begin position="436"/>
        <end position="455"/>
    </location>
</feature>
<comment type="function">
    <text evidence="1">Core subunit of the mitochondrial membrane respiratory chain NADH dehydrogenase (Complex I) that is believed to belong to the minimal assembly required for catalysis. Complex I functions in the transfer of electrons from NADH to the respiratory chain. The immediate electron acceptor for the enzyme is believed to be ubiquinone.</text>
</comment>
<organism evidence="11">
    <name type="scientific">Psoroptes ovis</name>
    <name type="common">Sheep scab mite</name>
    <dbReference type="NCBI Taxonomy" id="83912"/>
    <lineage>
        <taxon>Eukaryota</taxon>
        <taxon>Metazoa</taxon>
        <taxon>Ecdysozoa</taxon>
        <taxon>Arthropoda</taxon>
        <taxon>Chelicerata</taxon>
        <taxon>Arachnida</taxon>
        <taxon>Acari</taxon>
        <taxon>Acariformes</taxon>
        <taxon>Sarcoptiformes</taxon>
        <taxon>Astigmata</taxon>
        <taxon>Psoroptidia</taxon>
        <taxon>Sarcoptoidea</taxon>
        <taxon>Psoroptidae</taxon>
        <taxon>Psoroptes</taxon>
    </lineage>
</organism>
<comment type="catalytic activity">
    <reaction evidence="8">
        <text>a ubiquinone + NADH + 5 H(+)(in) = a ubiquinol + NAD(+) + 4 H(+)(out)</text>
        <dbReference type="Rhea" id="RHEA:29091"/>
        <dbReference type="Rhea" id="RHEA-COMP:9565"/>
        <dbReference type="Rhea" id="RHEA-COMP:9566"/>
        <dbReference type="ChEBI" id="CHEBI:15378"/>
        <dbReference type="ChEBI" id="CHEBI:16389"/>
        <dbReference type="ChEBI" id="CHEBI:17976"/>
        <dbReference type="ChEBI" id="CHEBI:57540"/>
        <dbReference type="ChEBI" id="CHEBI:57945"/>
        <dbReference type="EC" id="7.1.1.2"/>
    </reaction>
</comment>
<evidence type="ECO:0000256" key="8">
    <source>
        <dbReference type="ARBA" id="ARBA00049551"/>
    </source>
</evidence>
<keyword evidence="5 9" id="KW-1133">Transmembrane helix</keyword>
<evidence type="ECO:0000256" key="6">
    <source>
        <dbReference type="ARBA" id="ARBA00023136"/>
    </source>
</evidence>
<feature type="transmembrane region" description="Helical" evidence="9">
    <location>
        <begin position="233"/>
        <end position="253"/>
    </location>
</feature>
<dbReference type="AlphaFoldDB" id="A0A075X7M8"/>
<reference evidence="11" key="2">
    <citation type="submission" date="2014-06" db="EMBL/GenBank/DDBJ databases">
        <authorList>
            <person name="Gu X.-B."/>
            <person name="Liu G.-H."/>
            <person name="Zhu X.-Q."/>
        </authorList>
    </citation>
    <scope>NUCLEOTIDE SEQUENCE</scope>
</reference>
<dbReference type="PANTHER" id="PTHR42829:SF2">
    <property type="entry name" value="NADH-UBIQUINONE OXIDOREDUCTASE CHAIN 5"/>
    <property type="match status" value="1"/>
</dbReference>
<evidence type="ECO:0000256" key="5">
    <source>
        <dbReference type="ARBA" id="ARBA00022989"/>
    </source>
</evidence>
<dbReference type="GO" id="GO:0003954">
    <property type="term" value="F:NADH dehydrogenase activity"/>
    <property type="evidence" value="ECO:0007669"/>
    <property type="project" value="TreeGrafter"/>
</dbReference>
<dbReference type="GO" id="GO:0008137">
    <property type="term" value="F:NADH dehydrogenase (ubiquinone) activity"/>
    <property type="evidence" value="ECO:0007669"/>
    <property type="project" value="UniProtKB-EC"/>
</dbReference>
<comment type="subcellular location">
    <subcellularLocation>
        <location evidence="2">Membrane</location>
        <topology evidence="2">Multi-pass membrane protein</topology>
    </subcellularLocation>
</comment>
<evidence type="ECO:0000256" key="7">
    <source>
        <dbReference type="ARBA" id="ARBA00031027"/>
    </source>
</evidence>
<feature type="transmembrane region" description="Helical" evidence="9">
    <location>
        <begin position="260"/>
        <end position="283"/>
    </location>
</feature>
<keyword evidence="6 9" id="KW-0472">Membrane</keyword>
<feature type="transmembrane region" description="Helical" evidence="9">
    <location>
        <begin position="172"/>
        <end position="195"/>
    </location>
</feature>
<feature type="transmembrane region" description="Helical" evidence="9">
    <location>
        <begin position="364"/>
        <end position="386"/>
    </location>
</feature>
<evidence type="ECO:0000256" key="4">
    <source>
        <dbReference type="ARBA" id="ARBA00022692"/>
    </source>
</evidence>
<feature type="transmembrane region" description="Helical" evidence="9">
    <location>
        <begin position="207"/>
        <end position="227"/>
    </location>
</feature>
<dbReference type="InterPro" id="IPR001750">
    <property type="entry name" value="ND/Mrp_TM"/>
</dbReference>
<name>A0A075X7M8_PSOOV</name>
<dbReference type="EC" id="7.1.1.2" evidence="3"/>
<dbReference type="GO" id="GO:0015990">
    <property type="term" value="P:electron transport coupled proton transport"/>
    <property type="evidence" value="ECO:0007669"/>
    <property type="project" value="TreeGrafter"/>
</dbReference>
<dbReference type="PRINTS" id="PR01434">
    <property type="entry name" value="NADHDHGNASE5"/>
</dbReference>
<dbReference type="GO" id="GO:0042773">
    <property type="term" value="P:ATP synthesis coupled electron transport"/>
    <property type="evidence" value="ECO:0007669"/>
    <property type="project" value="InterPro"/>
</dbReference>
<evidence type="ECO:0000259" key="10">
    <source>
        <dbReference type="Pfam" id="PF00361"/>
    </source>
</evidence>
<feature type="transmembrane region" description="Helical" evidence="9">
    <location>
        <begin position="39"/>
        <end position="64"/>
    </location>
</feature>
<dbReference type="GO" id="GO:0016020">
    <property type="term" value="C:membrane"/>
    <property type="evidence" value="ECO:0007669"/>
    <property type="project" value="UniProtKB-SubCell"/>
</dbReference>
<feature type="transmembrane region" description="Helical" evidence="9">
    <location>
        <begin position="9"/>
        <end position="33"/>
    </location>
</feature>
<feature type="transmembrane region" description="Helical" evidence="9">
    <location>
        <begin position="321"/>
        <end position="344"/>
    </location>
</feature>
<geneLocation type="mitochondrion" evidence="11"/>
<feature type="domain" description="NADH:quinone oxidoreductase/Mrp antiporter transmembrane" evidence="10">
    <location>
        <begin position="103"/>
        <end position="375"/>
    </location>
</feature>
<evidence type="ECO:0000256" key="9">
    <source>
        <dbReference type="SAM" id="Phobius"/>
    </source>
</evidence>
<gene>
    <name evidence="11" type="primary">nad5</name>
</gene>
<evidence type="ECO:0000256" key="1">
    <source>
        <dbReference type="ARBA" id="ARBA00003257"/>
    </source>
</evidence>
<accession>A0A075X7M8</accession>
<feature type="transmembrane region" description="Helical" evidence="9">
    <location>
        <begin position="520"/>
        <end position="538"/>
    </location>
</feature>